<dbReference type="SMART" id="SM00213">
    <property type="entry name" value="UBQ"/>
    <property type="match status" value="1"/>
</dbReference>
<name>A0ABR2LW26_9ASPA</name>
<keyword evidence="4" id="KW-1185">Reference proteome</keyword>
<feature type="compositionally biased region" description="Polar residues" evidence="1">
    <location>
        <begin position="101"/>
        <end position="110"/>
    </location>
</feature>
<evidence type="ECO:0000256" key="1">
    <source>
        <dbReference type="SAM" id="MobiDB-lite"/>
    </source>
</evidence>
<dbReference type="Proteomes" id="UP001412067">
    <property type="component" value="Unassembled WGS sequence"/>
</dbReference>
<dbReference type="Gene3D" id="3.10.20.90">
    <property type="entry name" value="Phosphatidylinositol 3-kinase Catalytic Subunit, Chain A, domain 1"/>
    <property type="match status" value="1"/>
</dbReference>
<accession>A0ABR2LW26</accession>
<dbReference type="PANTHER" id="PTHR10621">
    <property type="entry name" value="UV EXCISION REPAIR PROTEIN RAD23"/>
    <property type="match status" value="1"/>
</dbReference>
<sequence>MDVEIETEEGLRFKQEIWFFATVQEIKEVIQKYHGFPISRQILVFNGNVLEDEHDTEHYEILEGSRILLQLKKEPEPVPAQQQEQELAQEALPEPPKGHQKQSQNRELAL</sequence>
<comment type="caution">
    <text evidence="3">The sequence shown here is derived from an EMBL/GenBank/DDBJ whole genome shotgun (WGS) entry which is preliminary data.</text>
</comment>
<dbReference type="InterPro" id="IPR029071">
    <property type="entry name" value="Ubiquitin-like_domsf"/>
</dbReference>
<gene>
    <name evidence="3" type="ORF">KSP40_PGU020595</name>
</gene>
<dbReference type="InterPro" id="IPR000626">
    <property type="entry name" value="Ubiquitin-like_dom"/>
</dbReference>
<dbReference type="SUPFAM" id="SSF54236">
    <property type="entry name" value="Ubiquitin-like"/>
    <property type="match status" value="1"/>
</dbReference>
<organism evidence="3 4">
    <name type="scientific">Platanthera guangdongensis</name>
    <dbReference type="NCBI Taxonomy" id="2320717"/>
    <lineage>
        <taxon>Eukaryota</taxon>
        <taxon>Viridiplantae</taxon>
        <taxon>Streptophyta</taxon>
        <taxon>Embryophyta</taxon>
        <taxon>Tracheophyta</taxon>
        <taxon>Spermatophyta</taxon>
        <taxon>Magnoliopsida</taxon>
        <taxon>Liliopsida</taxon>
        <taxon>Asparagales</taxon>
        <taxon>Orchidaceae</taxon>
        <taxon>Orchidoideae</taxon>
        <taxon>Orchideae</taxon>
        <taxon>Orchidinae</taxon>
        <taxon>Platanthera</taxon>
    </lineage>
</organism>
<protein>
    <recommendedName>
        <fullName evidence="2">Ubiquitin-like domain-containing protein</fullName>
    </recommendedName>
</protein>
<dbReference type="PANTHER" id="PTHR10621:SF38">
    <property type="entry name" value="UBIQUITIN DOMAIN-CONTAINING PROTEIN 7SL RNA1-RELATED"/>
    <property type="match status" value="1"/>
</dbReference>
<dbReference type="Pfam" id="PF00240">
    <property type="entry name" value="ubiquitin"/>
    <property type="match status" value="1"/>
</dbReference>
<feature type="region of interest" description="Disordered" evidence="1">
    <location>
        <begin position="73"/>
        <end position="110"/>
    </location>
</feature>
<evidence type="ECO:0000313" key="4">
    <source>
        <dbReference type="Proteomes" id="UP001412067"/>
    </source>
</evidence>
<feature type="compositionally biased region" description="Low complexity" evidence="1">
    <location>
        <begin position="79"/>
        <end position="92"/>
    </location>
</feature>
<evidence type="ECO:0000313" key="3">
    <source>
        <dbReference type="EMBL" id="KAK8953071.1"/>
    </source>
</evidence>
<dbReference type="EMBL" id="JBBWWR010000014">
    <property type="protein sequence ID" value="KAK8953071.1"/>
    <property type="molecule type" value="Genomic_DNA"/>
</dbReference>
<dbReference type="PROSITE" id="PS50053">
    <property type="entry name" value="UBIQUITIN_2"/>
    <property type="match status" value="1"/>
</dbReference>
<proteinExistence type="predicted"/>
<evidence type="ECO:0000259" key="2">
    <source>
        <dbReference type="PROSITE" id="PS50053"/>
    </source>
</evidence>
<reference evidence="3 4" key="1">
    <citation type="journal article" date="2022" name="Nat. Plants">
        <title>Genomes of leafy and leafless Platanthera orchids illuminate the evolution of mycoheterotrophy.</title>
        <authorList>
            <person name="Li M.H."/>
            <person name="Liu K.W."/>
            <person name="Li Z."/>
            <person name="Lu H.C."/>
            <person name="Ye Q.L."/>
            <person name="Zhang D."/>
            <person name="Wang J.Y."/>
            <person name="Li Y.F."/>
            <person name="Zhong Z.M."/>
            <person name="Liu X."/>
            <person name="Yu X."/>
            <person name="Liu D.K."/>
            <person name="Tu X.D."/>
            <person name="Liu B."/>
            <person name="Hao Y."/>
            <person name="Liao X.Y."/>
            <person name="Jiang Y.T."/>
            <person name="Sun W.H."/>
            <person name="Chen J."/>
            <person name="Chen Y.Q."/>
            <person name="Ai Y."/>
            <person name="Zhai J.W."/>
            <person name="Wu S.S."/>
            <person name="Zhou Z."/>
            <person name="Hsiao Y.Y."/>
            <person name="Wu W.L."/>
            <person name="Chen Y.Y."/>
            <person name="Lin Y.F."/>
            <person name="Hsu J.L."/>
            <person name="Li C.Y."/>
            <person name="Wang Z.W."/>
            <person name="Zhao X."/>
            <person name="Zhong W.Y."/>
            <person name="Ma X.K."/>
            <person name="Ma L."/>
            <person name="Huang J."/>
            <person name="Chen G.Z."/>
            <person name="Huang M.Z."/>
            <person name="Huang L."/>
            <person name="Peng D.H."/>
            <person name="Luo Y.B."/>
            <person name="Zou S.Q."/>
            <person name="Chen S.P."/>
            <person name="Lan S."/>
            <person name="Tsai W.C."/>
            <person name="Van de Peer Y."/>
            <person name="Liu Z.J."/>
        </authorList>
    </citation>
    <scope>NUCLEOTIDE SEQUENCE [LARGE SCALE GENOMIC DNA]</scope>
    <source>
        <strain evidence="3">Lor288</strain>
    </source>
</reference>
<feature type="domain" description="Ubiquitin-like" evidence="2">
    <location>
        <begin position="1"/>
        <end position="76"/>
    </location>
</feature>